<feature type="transmembrane region" description="Helical" evidence="1">
    <location>
        <begin position="562"/>
        <end position="583"/>
    </location>
</feature>
<feature type="domain" description="GPR180/TMEM145 transmembrane" evidence="3">
    <location>
        <begin position="486"/>
        <end position="602"/>
    </location>
</feature>
<keyword evidence="2" id="KW-0732">Signal</keyword>
<proteinExistence type="predicted"/>
<keyword evidence="5" id="KW-1185">Reference proteome</keyword>
<evidence type="ECO:0000313" key="5">
    <source>
        <dbReference type="Proteomes" id="UP000321570"/>
    </source>
</evidence>
<name>A0A564YLL0_HYMDI</name>
<organism evidence="4 5">
    <name type="scientific">Hymenolepis diminuta</name>
    <name type="common">Rat tapeworm</name>
    <dbReference type="NCBI Taxonomy" id="6216"/>
    <lineage>
        <taxon>Eukaryota</taxon>
        <taxon>Metazoa</taxon>
        <taxon>Spiralia</taxon>
        <taxon>Lophotrochozoa</taxon>
        <taxon>Platyhelminthes</taxon>
        <taxon>Cestoda</taxon>
        <taxon>Eucestoda</taxon>
        <taxon>Cyclophyllidea</taxon>
        <taxon>Hymenolepididae</taxon>
        <taxon>Hymenolepis</taxon>
    </lineage>
</organism>
<feature type="transmembrane region" description="Helical" evidence="1">
    <location>
        <begin position="524"/>
        <end position="541"/>
    </location>
</feature>
<dbReference type="Pfam" id="PF10192">
    <property type="entry name" value="GPR180-TMEM145_TM"/>
    <property type="match status" value="1"/>
</dbReference>
<evidence type="ECO:0000259" key="3">
    <source>
        <dbReference type="Pfam" id="PF10192"/>
    </source>
</evidence>
<accession>A0A564YLL0</accession>
<sequence>MSSRYYLKVGLLLFQMLLFYYNADALHISGVWSTDKVYTFLARFAFQKTSVAEIEGTRGYIFGNISSLDYPFNSSIRMPPATLVIVDGEYVTDLYGNASRPVQLFSESSNGSHFNLWQAETARCQAMFSRINVLAWHRKCSPKAKMDFLRQAPCTTGGLCSEEEEPSRVQPHSQFTFTVQDRRQPRFWYLSLIACYRNLTTCQWETSALPRPNQMSEGNDTTTALQLPQRMPMRMRYDIWMVNGVPRLQDYYRFEHQFSFEYHDIFEIYLTFGVLYLFLGVILHIKYKGEYEPLACLLFAHIWLSFVAVTLRASHLAAFAFDGEGASSLFSVGDVAGLTSESLLIILVLATADVGFPILPAELSHFQQKVRQYRKRQYRRVISATSFRDNESTSTATTTHVGGHTRAKEVHLPPTAATWSVALCRTEASVAKAVASAAQMVASTSVGSLTFTVYGSEETENANKPFLFCFGLFKCTPRRMRIFLYLGSMLTVIISIELALYIWAMLDQDPVLDISVWNTTPGRLLVAMRFAVIFWFLTLLYKRQGSSNIGEVIEPLHFAAAYLLWLLTLPVVIFVAHTAVSPLWRHKTIIGVMHLSDFLSSILYAQLINRAK</sequence>
<reference evidence="4 5" key="1">
    <citation type="submission" date="2019-07" db="EMBL/GenBank/DDBJ databases">
        <authorList>
            <person name="Jastrzebski P J."/>
            <person name="Paukszto L."/>
            <person name="Jastrzebski P J."/>
        </authorList>
    </citation>
    <scope>NUCLEOTIDE SEQUENCE [LARGE SCALE GENOMIC DNA]</scope>
    <source>
        <strain evidence="4 5">WMS-il1</strain>
    </source>
</reference>
<dbReference type="InterPro" id="IPR047831">
    <property type="entry name" value="GPR180/TMEM145"/>
</dbReference>
<keyword evidence="1" id="KW-1133">Transmembrane helix</keyword>
<dbReference type="PANTHER" id="PTHR23252:SF43">
    <property type="entry name" value="INTIMAL THICKNESS RELATED RECEPTOR IRP DOMAIN-CONTAINING PROTEIN"/>
    <property type="match status" value="1"/>
</dbReference>
<gene>
    <name evidence="4" type="ORF">WMSIL1_LOCUS7654</name>
</gene>
<keyword evidence="1" id="KW-0812">Transmembrane</keyword>
<evidence type="ECO:0000256" key="1">
    <source>
        <dbReference type="SAM" id="Phobius"/>
    </source>
</evidence>
<feature type="transmembrane region" description="Helical" evidence="1">
    <location>
        <begin position="343"/>
        <end position="366"/>
    </location>
</feature>
<dbReference type="EMBL" id="CABIJS010000277">
    <property type="protein sequence ID" value="VUZ48142.1"/>
    <property type="molecule type" value="Genomic_DNA"/>
</dbReference>
<dbReference type="AlphaFoldDB" id="A0A564YLL0"/>
<protein>
    <recommendedName>
        <fullName evidence="3">GPR180/TMEM145 transmembrane domain-containing protein</fullName>
    </recommendedName>
</protein>
<feature type="transmembrane region" description="Helical" evidence="1">
    <location>
        <begin position="482"/>
        <end position="504"/>
    </location>
</feature>
<dbReference type="InterPro" id="IPR019336">
    <property type="entry name" value="GPR180/TMEM145_TM"/>
</dbReference>
<feature type="signal peptide" evidence="2">
    <location>
        <begin position="1"/>
        <end position="25"/>
    </location>
</feature>
<evidence type="ECO:0000313" key="4">
    <source>
        <dbReference type="EMBL" id="VUZ48142.1"/>
    </source>
</evidence>
<dbReference type="GO" id="GO:0007186">
    <property type="term" value="P:G protein-coupled receptor signaling pathway"/>
    <property type="evidence" value="ECO:0007669"/>
    <property type="project" value="InterPro"/>
</dbReference>
<dbReference type="PANTHER" id="PTHR23252">
    <property type="entry name" value="INTIMAL THICKNESS RECEPTOR-RELATED"/>
    <property type="match status" value="1"/>
</dbReference>
<feature type="transmembrane region" description="Helical" evidence="1">
    <location>
        <begin position="589"/>
        <end position="608"/>
    </location>
</feature>
<evidence type="ECO:0000256" key="2">
    <source>
        <dbReference type="SAM" id="SignalP"/>
    </source>
</evidence>
<keyword evidence="1" id="KW-0472">Membrane</keyword>
<dbReference type="Proteomes" id="UP000321570">
    <property type="component" value="Unassembled WGS sequence"/>
</dbReference>
<feature type="transmembrane region" description="Helical" evidence="1">
    <location>
        <begin position="297"/>
        <end position="321"/>
    </location>
</feature>
<dbReference type="GO" id="GO:0019236">
    <property type="term" value="P:response to pheromone"/>
    <property type="evidence" value="ECO:0007669"/>
    <property type="project" value="InterPro"/>
</dbReference>
<feature type="chain" id="PRO_5022088830" description="GPR180/TMEM145 transmembrane domain-containing protein" evidence="2">
    <location>
        <begin position="26"/>
        <end position="612"/>
    </location>
</feature>
<feature type="transmembrane region" description="Helical" evidence="1">
    <location>
        <begin position="266"/>
        <end position="285"/>
    </location>
</feature>